<proteinExistence type="inferred from homology"/>
<dbReference type="PANTHER" id="PTHR42690">
    <property type="entry name" value="THREONINE SYNTHASE FAMILY MEMBER"/>
    <property type="match status" value="1"/>
</dbReference>
<dbReference type="Pfam" id="PF14821">
    <property type="entry name" value="Thr_synth_N"/>
    <property type="match status" value="1"/>
</dbReference>
<gene>
    <name evidence="13" type="ORF">AB1Y20_019640</name>
</gene>
<dbReference type="GO" id="GO:0046360">
    <property type="term" value="P:2-oxobutyrate biosynthetic process"/>
    <property type="evidence" value="ECO:0007669"/>
    <property type="project" value="TreeGrafter"/>
</dbReference>
<name>A0AB34JUZ9_PRYPA</name>
<dbReference type="AlphaFoldDB" id="A0AB34JUZ9"/>
<keyword evidence="5" id="KW-0028">Amino-acid biosynthesis</keyword>
<dbReference type="Gene3D" id="3.40.50.1100">
    <property type="match status" value="2"/>
</dbReference>
<keyword evidence="14" id="KW-1185">Reference proteome</keyword>
<feature type="region of interest" description="Disordered" evidence="10">
    <location>
        <begin position="1"/>
        <end position="30"/>
    </location>
</feature>
<dbReference type="GO" id="GO:0009088">
    <property type="term" value="P:threonine biosynthetic process"/>
    <property type="evidence" value="ECO:0007669"/>
    <property type="project" value="UniProtKB-KW"/>
</dbReference>
<comment type="caution">
    <text evidence="13">The sequence shown here is derived from an EMBL/GenBank/DDBJ whole genome shotgun (WGS) entry which is preliminary data.</text>
</comment>
<dbReference type="GO" id="GO:0009071">
    <property type="term" value="P:serine family amino acid catabolic process"/>
    <property type="evidence" value="ECO:0007669"/>
    <property type="project" value="TreeGrafter"/>
</dbReference>
<evidence type="ECO:0000256" key="9">
    <source>
        <dbReference type="PIRSR" id="PIRSR604450-51"/>
    </source>
</evidence>
<dbReference type="EC" id="4.2.3.1" evidence="4"/>
<comment type="pathway">
    <text evidence="2">Amino-acid biosynthesis; L-threonine biosynthesis; L-threonine from L-aspartate: step 5/5.</text>
</comment>
<dbReference type="GO" id="GO:0004795">
    <property type="term" value="F:threonine synthase activity"/>
    <property type="evidence" value="ECO:0007669"/>
    <property type="project" value="UniProtKB-EC"/>
</dbReference>
<feature type="modified residue" description="N6-(pyridoxal phosphate)lysine" evidence="9">
    <location>
        <position position="131"/>
    </location>
</feature>
<dbReference type="InterPro" id="IPR000634">
    <property type="entry name" value="Ser/Thr_deHydtase_PyrdxlP-BS"/>
</dbReference>
<evidence type="ECO:0000313" key="14">
    <source>
        <dbReference type="Proteomes" id="UP001515480"/>
    </source>
</evidence>
<dbReference type="NCBIfam" id="TIGR00260">
    <property type="entry name" value="thrC"/>
    <property type="match status" value="1"/>
</dbReference>
<dbReference type="Pfam" id="PF24857">
    <property type="entry name" value="THR4_C"/>
    <property type="match status" value="1"/>
</dbReference>
<reference evidence="13 14" key="1">
    <citation type="journal article" date="2024" name="Science">
        <title>Giant polyketide synthase enzymes in the biosynthesis of giant marine polyether toxins.</title>
        <authorList>
            <person name="Fallon T.R."/>
            <person name="Shende V.V."/>
            <person name="Wierzbicki I.H."/>
            <person name="Pendleton A.L."/>
            <person name="Watervoot N.F."/>
            <person name="Auber R.P."/>
            <person name="Gonzalez D.J."/>
            <person name="Wisecaver J.H."/>
            <person name="Moore B.S."/>
        </authorList>
    </citation>
    <scope>NUCLEOTIDE SEQUENCE [LARGE SCALE GENOMIC DNA]</scope>
    <source>
        <strain evidence="13 14">12B1</strain>
    </source>
</reference>
<accession>A0AB34JUZ9</accession>
<dbReference type="InterPro" id="IPR037158">
    <property type="entry name" value="Thr_synth_N_sf"/>
</dbReference>
<keyword evidence="6" id="KW-0791">Threonine biosynthesis</keyword>
<dbReference type="InterPro" id="IPR004450">
    <property type="entry name" value="Thr_synthase-like"/>
</dbReference>
<evidence type="ECO:0000256" key="8">
    <source>
        <dbReference type="ARBA" id="ARBA00023239"/>
    </source>
</evidence>
<dbReference type="GO" id="GO:0030170">
    <property type="term" value="F:pyridoxal phosphate binding"/>
    <property type="evidence" value="ECO:0007669"/>
    <property type="project" value="InterPro"/>
</dbReference>
<dbReference type="EMBL" id="JBGBPQ010000005">
    <property type="protein sequence ID" value="KAL1524757.1"/>
    <property type="molecule type" value="Genomic_DNA"/>
</dbReference>
<organism evidence="13 14">
    <name type="scientific">Prymnesium parvum</name>
    <name type="common">Toxic golden alga</name>
    <dbReference type="NCBI Taxonomy" id="97485"/>
    <lineage>
        <taxon>Eukaryota</taxon>
        <taxon>Haptista</taxon>
        <taxon>Haptophyta</taxon>
        <taxon>Prymnesiophyceae</taxon>
        <taxon>Prymnesiales</taxon>
        <taxon>Prymnesiaceae</taxon>
        <taxon>Prymnesium</taxon>
    </lineage>
</organism>
<evidence type="ECO:0000256" key="1">
    <source>
        <dbReference type="ARBA" id="ARBA00001933"/>
    </source>
</evidence>
<dbReference type="Gene3D" id="3.90.1380.10">
    <property type="entry name" value="Threonine synthase, N-terminal domain"/>
    <property type="match status" value="1"/>
</dbReference>
<feature type="domain" description="Threonine synthase N-terminal" evidence="12">
    <location>
        <begin position="29"/>
        <end position="98"/>
    </location>
</feature>
<evidence type="ECO:0000256" key="7">
    <source>
        <dbReference type="ARBA" id="ARBA00022898"/>
    </source>
</evidence>
<evidence type="ECO:0000259" key="12">
    <source>
        <dbReference type="Pfam" id="PF14821"/>
    </source>
</evidence>
<dbReference type="InterPro" id="IPR029144">
    <property type="entry name" value="Thr_synth_N"/>
</dbReference>
<dbReference type="Pfam" id="PF00291">
    <property type="entry name" value="PALP"/>
    <property type="match status" value="1"/>
</dbReference>
<sequence length="535" mass="56660">MAAPPRHTAPSASSSRGVGFRSVLAPPSSPPTSLADATLLGWAADGGMFWPCRAPSPPLREWAALPYAQLCVRLLQLFADEEDAELSRADLARLVGGAFASFAHEQVVPLSRRGAALSVGELWHGPTLAFKDLGMAVLGRTLSHLLRARGERATLLVGTSGDTGSAAMAAVAGLARVEMIVLYPLPPHSSISAVQRRQMAAIAEAAPNVHLIGVEGSSDALDVPIEALFQDQPFKRAHRLGSVNSVNVIRLLVQAAHYFYLYLQLCPQADRQIRFAVPCGAAGHLAAGVLAQCMGLPIQLVGATNSNDALCQLLSRGVLPHAAVQPTLSPSMDIMLPYNCWRLLFVASGGDAAAVRRWQRDAAAGTLRLPAAVVEELRRRVTMETVDDAETMQTMRREYGRDGYMLDPHTAVGVAAALRVARRDSPPAAVPTVCLACAHPIKFLPAVQRAIGLSAAEALQAVNDPTHKWVASVAAMALSVDCTDQAAPYDAHRTILMQGTDWVGILRSHVEAVSALGASRAAAPPPLSGTDHSRL</sequence>
<dbReference type="SUPFAM" id="SSF53686">
    <property type="entry name" value="Tryptophan synthase beta subunit-like PLP-dependent enzymes"/>
    <property type="match status" value="1"/>
</dbReference>
<dbReference type="Proteomes" id="UP001515480">
    <property type="component" value="Unassembled WGS sequence"/>
</dbReference>
<feature type="domain" description="Tryptophan synthase beta chain-like PALP" evidence="11">
    <location>
        <begin position="123"/>
        <end position="356"/>
    </location>
</feature>
<evidence type="ECO:0000313" key="13">
    <source>
        <dbReference type="EMBL" id="KAL1524757.1"/>
    </source>
</evidence>
<evidence type="ECO:0000256" key="3">
    <source>
        <dbReference type="ARBA" id="ARBA00005517"/>
    </source>
</evidence>
<dbReference type="PROSITE" id="PS00165">
    <property type="entry name" value="DEHYDRATASE_SER_THR"/>
    <property type="match status" value="1"/>
</dbReference>
<comment type="cofactor">
    <cofactor evidence="1 9">
        <name>pyridoxal 5'-phosphate</name>
        <dbReference type="ChEBI" id="CHEBI:597326"/>
    </cofactor>
</comment>
<dbReference type="InterPro" id="IPR001926">
    <property type="entry name" value="TrpB-like_PALP"/>
</dbReference>
<dbReference type="InterPro" id="IPR051166">
    <property type="entry name" value="Threonine_Synthase"/>
</dbReference>
<comment type="similarity">
    <text evidence="3">Belongs to the threonine synthase family.</text>
</comment>
<evidence type="ECO:0000256" key="6">
    <source>
        <dbReference type="ARBA" id="ARBA00022697"/>
    </source>
</evidence>
<evidence type="ECO:0000256" key="4">
    <source>
        <dbReference type="ARBA" id="ARBA00013028"/>
    </source>
</evidence>
<dbReference type="InterPro" id="IPR036052">
    <property type="entry name" value="TrpB-like_PALP_sf"/>
</dbReference>
<keyword evidence="7 9" id="KW-0663">Pyridoxal phosphate</keyword>
<evidence type="ECO:0000256" key="2">
    <source>
        <dbReference type="ARBA" id="ARBA00004979"/>
    </source>
</evidence>
<keyword evidence="8" id="KW-0456">Lyase</keyword>
<evidence type="ECO:0000259" key="11">
    <source>
        <dbReference type="Pfam" id="PF00291"/>
    </source>
</evidence>
<protein>
    <recommendedName>
        <fullName evidence="4">threonine synthase</fullName>
        <ecNumber evidence="4">4.2.3.1</ecNumber>
    </recommendedName>
</protein>
<evidence type="ECO:0000256" key="10">
    <source>
        <dbReference type="SAM" id="MobiDB-lite"/>
    </source>
</evidence>
<evidence type="ECO:0000256" key="5">
    <source>
        <dbReference type="ARBA" id="ARBA00022605"/>
    </source>
</evidence>
<dbReference type="PANTHER" id="PTHR42690:SF1">
    <property type="entry name" value="THREONINE SYNTHASE-LIKE 2"/>
    <property type="match status" value="1"/>
</dbReference>